<dbReference type="KEGG" id="wna:KA717_06455"/>
<gene>
    <name evidence="2" type="ORF">KA717_06455</name>
</gene>
<feature type="region of interest" description="Disordered" evidence="1">
    <location>
        <begin position="13"/>
        <end position="67"/>
    </location>
</feature>
<dbReference type="AlphaFoldDB" id="A0A977KYU6"/>
<reference evidence="2" key="1">
    <citation type="submission" date="2021-04" db="EMBL/GenBank/DDBJ databases">
        <title>Genome sequence of Woronichinia naegeliana from Washington state freshwater lake bloom.</title>
        <authorList>
            <person name="Dreher T.W."/>
        </authorList>
    </citation>
    <scope>NUCLEOTIDE SEQUENCE</scope>
    <source>
        <strain evidence="2">WA131</strain>
    </source>
</reference>
<sequence>MGVIPRVEAFSDAAVQTRKAQPSQNFWMKQQQRSPSGEVDFQDPEKAKELSQSLNENPQTTSSMPQDAETLRQLLSVEEIAPPSKVNRVFPGSSLGVPTAYGAQWGDAWFGGAFSSANLFAPNADGSVALGMGFGDAKESVGLEVFTGIFNLSGKNTDIGGVGGNGGAVGFKLHRRLDDRGYFAVALGMENAIRWGTENAYGGNYDTYFGVFTGRFDLNAPPDYNESDLKQDPLLQEQARAIAGQIYDGSYNYMPLVVSVGLGSGAFRSKGALEAEEQNVNVFATAGLSILPQVSLISTWAGSQLNLGTSITPFNHFPIVLNIGASDVTGVYPQGTRFIMSLGYGIKF</sequence>
<accession>A0A977KYU6</accession>
<dbReference type="Proteomes" id="UP001065613">
    <property type="component" value="Chromosome"/>
</dbReference>
<evidence type="ECO:0000313" key="2">
    <source>
        <dbReference type="EMBL" id="UXE62419.1"/>
    </source>
</evidence>
<organism evidence="2">
    <name type="scientific">Woronichinia naegeliana WA131</name>
    <dbReference type="NCBI Taxonomy" id="2824559"/>
    <lineage>
        <taxon>Bacteria</taxon>
        <taxon>Bacillati</taxon>
        <taxon>Cyanobacteriota</taxon>
        <taxon>Cyanophyceae</taxon>
        <taxon>Synechococcales</taxon>
        <taxon>Coelosphaeriaceae</taxon>
        <taxon>Woronichinia</taxon>
    </lineage>
</organism>
<proteinExistence type="predicted"/>
<feature type="compositionally biased region" description="Polar residues" evidence="1">
    <location>
        <begin position="50"/>
        <end position="65"/>
    </location>
</feature>
<name>A0A977KYU6_9CYAN</name>
<dbReference type="EMBL" id="CP073041">
    <property type="protein sequence ID" value="UXE62419.1"/>
    <property type="molecule type" value="Genomic_DNA"/>
</dbReference>
<protein>
    <submittedName>
        <fullName evidence="2">Uncharacterized protein</fullName>
    </submittedName>
</protein>
<evidence type="ECO:0000256" key="1">
    <source>
        <dbReference type="SAM" id="MobiDB-lite"/>
    </source>
</evidence>
<feature type="compositionally biased region" description="Polar residues" evidence="1">
    <location>
        <begin position="18"/>
        <end position="35"/>
    </location>
</feature>